<organism evidence="2">
    <name type="scientific">human gut metagenome</name>
    <dbReference type="NCBI Taxonomy" id="408170"/>
    <lineage>
        <taxon>unclassified sequences</taxon>
        <taxon>metagenomes</taxon>
        <taxon>organismal metagenomes</taxon>
    </lineage>
</organism>
<dbReference type="EMBL" id="AJWY01009724">
    <property type="protein sequence ID" value="EKC57532.1"/>
    <property type="molecule type" value="Genomic_DNA"/>
</dbReference>
<keyword evidence="1" id="KW-0472">Membrane</keyword>
<evidence type="ECO:0000256" key="1">
    <source>
        <dbReference type="SAM" id="Phobius"/>
    </source>
</evidence>
<comment type="caution">
    <text evidence="2">The sequence shown here is derived from an EMBL/GenBank/DDBJ whole genome shotgun (WGS) entry which is preliminary data.</text>
</comment>
<reference evidence="2" key="1">
    <citation type="journal article" date="2013" name="Environ. Microbiol.">
        <title>Microbiota from the distal guts of lean and obese adolescents exhibit partial functional redundancy besides clear differences in community structure.</title>
        <authorList>
            <person name="Ferrer M."/>
            <person name="Ruiz A."/>
            <person name="Lanza F."/>
            <person name="Haange S.B."/>
            <person name="Oberbach A."/>
            <person name="Till H."/>
            <person name="Bargiela R."/>
            <person name="Campoy C."/>
            <person name="Segura M.T."/>
            <person name="Richter M."/>
            <person name="von Bergen M."/>
            <person name="Seifert J."/>
            <person name="Suarez A."/>
        </authorList>
    </citation>
    <scope>NUCLEOTIDE SEQUENCE</scope>
</reference>
<feature type="transmembrane region" description="Helical" evidence="1">
    <location>
        <begin position="26"/>
        <end position="46"/>
    </location>
</feature>
<keyword evidence="1" id="KW-1133">Transmembrane helix</keyword>
<evidence type="ECO:0000313" key="2">
    <source>
        <dbReference type="EMBL" id="EKC57532.1"/>
    </source>
</evidence>
<sequence length="64" mass="6948">MNKLMTQTPPGEENTFNIFVNPTLNLSVAVSATIVLVLAGLIAGYIPSRRAARLKTVDALRHNK</sequence>
<keyword evidence="1" id="KW-0812">Transmembrane</keyword>
<proteinExistence type="predicted"/>
<gene>
    <name evidence="2" type="ORF">LEA_14311</name>
</gene>
<accession>K1SA44</accession>
<protein>
    <submittedName>
        <fullName evidence="2">Uncharacterized protein</fullName>
    </submittedName>
</protein>
<dbReference type="AlphaFoldDB" id="K1SA44"/>
<name>K1SA44_9ZZZZ</name>